<proteinExistence type="predicted"/>
<dbReference type="Proteomes" id="UP000567186">
    <property type="component" value="Unassembled WGS sequence"/>
</dbReference>
<sequence>MSNACACGRGQDKRPVHIVIIELHHHSELIQNLIRVLDLERFEMSLITVPEVLEKVDVVWADEADWLSAFCKGEDETVVSFIERMRPVFESADLLYFNTVRHFWDELCNIPFSAPAIIRIHNAHADLAPASHFDRPLLKFPAIFSHVLRRVWIAGEWRQRTRFFSHISYFMFPNQAITDYVSEQGWVSKGRILPPVMPFGFLGDRDHPVKKAQRERVTIAITGKVTNAKKDYHLVYQALKQCISKLKVPLRLVLLGKAADRQAARIVADFKSLESGKFSLDYSNNYVSSDEFDKKVFDVDFLLAPIKVQTHFRKYREVYGKSKMSGIENDILLYRKPSLVTSGYVISGDIDKAVEYFEPTPESLAESLISWVNHGEYQNLGAAFNEMNNYRPEIVAESFYGLCEKLIPSGPAKSKH</sequence>
<gene>
    <name evidence="1" type="ORF">HIU99_17095</name>
</gene>
<name>A0A7Y0RFI1_9GAMM</name>
<evidence type="ECO:0000313" key="2">
    <source>
        <dbReference type="Proteomes" id="UP000567186"/>
    </source>
</evidence>
<organism evidence="1 2">
    <name type="scientific">Marinobacter orientalis</name>
    <dbReference type="NCBI Taxonomy" id="1928859"/>
    <lineage>
        <taxon>Bacteria</taxon>
        <taxon>Pseudomonadati</taxon>
        <taxon>Pseudomonadota</taxon>
        <taxon>Gammaproteobacteria</taxon>
        <taxon>Pseudomonadales</taxon>
        <taxon>Marinobacteraceae</taxon>
        <taxon>Marinobacter</taxon>
    </lineage>
</organism>
<reference evidence="1 2" key="1">
    <citation type="submission" date="2020-04" db="EMBL/GenBank/DDBJ databases">
        <title>Marinobacter oceani sp. nov., isolated from marine solar saltern.</title>
        <authorList>
            <person name="Chen X.-Y."/>
        </authorList>
    </citation>
    <scope>NUCLEOTIDE SEQUENCE [LARGE SCALE GENOMIC DNA]</scope>
    <source>
        <strain evidence="1 2">W62</strain>
    </source>
</reference>
<accession>A0A7Y0RFI1</accession>
<evidence type="ECO:0000313" key="1">
    <source>
        <dbReference type="EMBL" id="NMT65302.1"/>
    </source>
</evidence>
<dbReference type="RefSeq" id="WP_135956445.1">
    <property type="nucleotide sequence ID" value="NZ_JABCKY010000010.1"/>
</dbReference>
<comment type="caution">
    <text evidence="1">The sequence shown here is derived from an EMBL/GenBank/DDBJ whole genome shotgun (WGS) entry which is preliminary data.</text>
</comment>
<dbReference type="AlphaFoldDB" id="A0A7Y0RFI1"/>
<dbReference type="OrthoDB" id="6360767at2"/>
<dbReference type="EMBL" id="JABCKY010000010">
    <property type="protein sequence ID" value="NMT65302.1"/>
    <property type="molecule type" value="Genomic_DNA"/>
</dbReference>
<protein>
    <submittedName>
        <fullName evidence="1">Uncharacterized protein</fullName>
    </submittedName>
</protein>
<keyword evidence="2" id="KW-1185">Reference proteome</keyword>